<dbReference type="OMA" id="TIHAMES"/>
<keyword evidence="4" id="KW-0802">TPR repeat</keyword>
<dbReference type="PANTHER" id="PTHR45783">
    <property type="entry name" value="KINESIN LIGHT CHAIN"/>
    <property type="match status" value="1"/>
</dbReference>
<evidence type="ECO:0000256" key="4">
    <source>
        <dbReference type="ARBA" id="ARBA00022803"/>
    </source>
</evidence>
<reference evidence="7" key="1">
    <citation type="journal article" date="2015" name="Genome Announc.">
        <title>Draft whole-genome sequence of the biocontrol agent Trichoderma harzianum T6776.</title>
        <authorList>
            <person name="Baroncelli R."/>
            <person name="Piaggeschi G."/>
            <person name="Fiorini L."/>
            <person name="Bertolini E."/>
            <person name="Zapparata A."/>
            <person name="Pe M.E."/>
            <person name="Sarrocco S."/>
            <person name="Vannacci G."/>
        </authorList>
    </citation>
    <scope>NUCLEOTIDE SEQUENCE [LARGE SCALE GENOMIC DNA]</scope>
    <source>
        <strain evidence="7">T6776</strain>
    </source>
</reference>
<dbReference type="GO" id="GO:0005871">
    <property type="term" value="C:kinesin complex"/>
    <property type="evidence" value="ECO:0007669"/>
    <property type="project" value="InterPro"/>
</dbReference>
<comment type="subcellular location">
    <subcellularLocation>
        <location evidence="1">Cytoplasm</location>
    </subcellularLocation>
</comment>
<dbReference type="SUPFAM" id="SSF48452">
    <property type="entry name" value="TPR-like"/>
    <property type="match status" value="1"/>
</dbReference>
<evidence type="ECO:0000313" key="6">
    <source>
        <dbReference type="EMBL" id="KKO98251.1"/>
    </source>
</evidence>
<keyword evidence="2" id="KW-0963">Cytoplasm</keyword>
<evidence type="ECO:0000313" key="7">
    <source>
        <dbReference type="Proteomes" id="UP000034112"/>
    </source>
</evidence>
<dbReference type="Gene3D" id="1.25.40.10">
    <property type="entry name" value="Tetratricopeptide repeat domain"/>
    <property type="match status" value="2"/>
</dbReference>
<evidence type="ECO:0000256" key="5">
    <source>
        <dbReference type="SAM" id="MobiDB-lite"/>
    </source>
</evidence>
<dbReference type="PANTHER" id="PTHR45783:SF3">
    <property type="entry name" value="KINESIN LIGHT CHAIN"/>
    <property type="match status" value="1"/>
</dbReference>
<dbReference type="EMBL" id="JOKZ01000442">
    <property type="protein sequence ID" value="KKO98251.1"/>
    <property type="molecule type" value="Genomic_DNA"/>
</dbReference>
<accession>A0A0F9ZCQ8</accession>
<dbReference type="Pfam" id="PF13424">
    <property type="entry name" value="TPR_12"/>
    <property type="match status" value="2"/>
</dbReference>
<evidence type="ECO:0000256" key="3">
    <source>
        <dbReference type="ARBA" id="ARBA00022737"/>
    </source>
</evidence>
<protein>
    <submittedName>
        <fullName evidence="6">Uncharacterized protein</fullName>
    </submittedName>
</protein>
<keyword evidence="3" id="KW-0677">Repeat</keyword>
<comment type="caution">
    <text evidence="6">The sequence shown here is derived from an EMBL/GenBank/DDBJ whole genome shotgun (WGS) entry which is preliminary data.</text>
</comment>
<dbReference type="GO" id="GO:0005737">
    <property type="term" value="C:cytoplasm"/>
    <property type="evidence" value="ECO:0007669"/>
    <property type="project" value="UniProtKB-SubCell"/>
</dbReference>
<organism evidence="6 7">
    <name type="scientific">Trichoderma harzianum</name>
    <name type="common">Hypocrea lixii</name>
    <dbReference type="NCBI Taxonomy" id="5544"/>
    <lineage>
        <taxon>Eukaryota</taxon>
        <taxon>Fungi</taxon>
        <taxon>Dikarya</taxon>
        <taxon>Ascomycota</taxon>
        <taxon>Pezizomycotina</taxon>
        <taxon>Sordariomycetes</taxon>
        <taxon>Hypocreomycetidae</taxon>
        <taxon>Hypocreales</taxon>
        <taxon>Hypocreaceae</taxon>
        <taxon>Trichoderma</taxon>
    </lineage>
</organism>
<feature type="region of interest" description="Disordered" evidence="5">
    <location>
        <begin position="44"/>
        <end position="64"/>
    </location>
</feature>
<dbReference type="AlphaFoldDB" id="A0A0F9ZCQ8"/>
<evidence type="ECO:0000256" key="1">
    <source>
        <dbReference type="ARBA" id="ARBA00004496"/>
    </source>
</evidence>
<dbReference type="Pfam" id="PF13374">
    <property type="entry name" value="TPR_10"/>
    <property type="match status" value="1"/>
</dbReference>
<proteinExistence type="predicted"/>
<evidence type="ECO:0000256" key="2">
    <source>
        <dbReference type="ARBA" id="ARBA00022490"/>
    </source>
</evidence>
<sequence>MGLAAQDKQNSDRPRLSLSPVPSLLLLRVLGPCRQRDDIHARFQVDREEARPSKRPRWRRSPNGYNADTPRLFCVDHTGQDTPNHGAHVLNLDEFIPRGPNGQVLWLSCDERIAGGLVAVRWAINVPKMTLNEAKELFDSVRNNRVGNDEGRYVVVLLDELEWLPLAISQAAAYMRRTLTTVEEWRESEIMAQRAYELNKRMRGDRHLDTIVSMERLASIYSQLGRLKEAEVMQIEIHRQRREILGGMNPYTIMSEVELALTYQRFGRCKRAEEIMVRALALLQEITGTTHHITVRNMANLVVTYHALGKYKEAEEMIMEVLTLQQNILGHKHLSTITTMGNISAIHQLFGSYQEAEKLGVEVLSLRREMLGDQDPDTIKAMARLVKTYRKAGKYKEAEEILVKALALRWEVLGDEHPDTVKIIKQLAYRRHQLERLSIEEG</sequence>
<dbReference type="GO" id="GO:0007018">
    <property type="term" value="P:microtubule-based movement"/>
    <property type="evidence" value="ECO:0007669"/>
    <property type="project" value="TreeGrafter"/>
</dbReference>
<dbReference type="InterPro" id="IPR002151">
    <property type="entry name" value="Kinesin_light"/>
</dbReference>
<dbReference type="InterPro" id="IPR011990">
    <property type="entry name" value="TPR-like_helical_dom_sf"/>
</dbReference>
<dbReference type="OrthoDB" id="5986190at2759"/>
<dbReference type="Proteomes" id="UP000034112">
    <property type="component" value="Unassembled WGS sequence"/>
</dbReference>
<dbReference type="GO" id="GO:0019894">
    <property type="term" value="F:kinesin binding"/>
    <property type="evidence" value="ECO:0007669"/>
    <property type="project" value="TreeGrafter"/>
</dbReference>
<gene>
    <name evidence="6" type="ORF">THAR02_09648</name>
</gene>
<name>A0A0F9ZCQ8_TRIHA</name>